<dbReference type="GeneID" id="26842022"/>
<proteinExistence type="inferred from homology"/>
<dbReference type="Gene3D" id="3.40.50.1820">
    <property type="entry name" value="alpha/beta hydrolase"/>
    <property type="match status" value="1"/>
</dbReference>
<evidence type="ECO:0000256" key="2">
    <source>
        <dbReference type="ARBA" id="ARBA00023180"/>
    </source>
</evidence>
<dbReference type="GO" id="GO:0004806">
    <property type="term" value="F:triacylglycerol lipase activity"/>
    <property type="evidence" value="ECO:0007669"/>
    <property type="project" value="UniProtKB-UniRule"/>
</dbReference>
<protein>
    <submittedName>
        <fullName evidence="5">Uncharacterized protein</fullName>
    </submittedName>
</protein>
<dbReference type="GO" id="GO:0016042">
    <property type="term" value="P:lipid catabolic process"/>
    <property type="evidence" value="ECO:0007669"/>
    <property type="project" value="UniProtKB-UniRule"/>
</dbReference>
<comment type="caution">
    <text evidence="5">The sequence shown here is derived from an EMBL/GenBank/DDBJ whole genome shotgun (WGS) entry which is preliminary data.</text>
</comment>
<dbReference type="AlphaFoldDB" id="A0A0V1PTC6"/>
<evidence type="ECO:0000313" key="6">
    <source>
        <dbReference type="Proteomes" id="UP000054251"/>
    </source>
</evidence>
<organism evidence="5 6">
    <name type="scientific">Debaryomyces fabryi</name>
    <dbReference type="NCBI Taxonomy" id="58627"/>
    <lineage>
        <taxon>Eukaryota</taxon>
        <taxon>Fungi</taxon>
        <taxon>Dikarya</taxon>
        <taxon>Ascomycota</taxon>
        <taxon>Saccharomycotina</taxon>
        <taxon>Pichiomycetes</taxon>
        <taxon>Debaryomycetaceae</taxon>
        <taxon>Debaryomyces</taxon>
    </lineage>
</organism>
<dbReference type="Pfam" id="PF03583">
    <property type="entry name" value="LIP"/>
    <property type="match status" value="1"/>
</dbReference>
<keyword evidence="2" id="KW-0325">Glycoprotein</keyword>
<sequence length="452" mass="49066">MKLVTIILFTIFYNIVCGAPIIPLNPRSLPIKPSEDPFYSAPDGFESKSPGDVLRHRQMNNLFGVLVIPEKIKSIHQFLIRSEDSFGDPIAAVTTVFEPYNADANKLLSYQAAEDAANIDCSPSYAMQLGADADTILTSQIEQLLAQAGLNEGWYVVIPDHQGPKSTFVVGESAGHIVLDSIRATLGSGNITGINEDAKVVLWGYSGGSFASGWAAQMHPTYASELDIVGAAYGGIVANISQVAEKNFGGAFTGFVMAAINGLANEYPELDNLINEIGYKDKLDKFRKAKQMCLIEELPYYAFDQVSEYVDGDKQYLLTLPIVKNITEINTMIGSKYLPTIPLYFYQGKGDEIIPASGTDELYEDFCERGADIEYHEDLLSEHLIQAVAGAGGAFNWMKDRLNGKSSNQGCKKISTASNAITHEGLSGLGEVFAGAILTLLQKPVGPYEDVL</sequence>
<dbReference type="InterPro" id="IPR005152">
    <property type="entry name" value="Lipase_secreted"/>
</dbReference>
<evidence type="ECO:0000313" key="5">
    <source>
        <dbReference type="EMBL" id="KRZ99230.1"/>
    </source>
</evidence>
<gene>
    <name evidence="5" type="ORF">AC631_05013</name>
</gene>
<evidence type="ECO:0000256" key="3">
    <source>
        <dbReference type="ARBA" id="ARBA00023369"/>
    </source>
</evidence>
<accession>A0A0V1PTC6</accession>
<reference evidence="5 6" key="1">
    <citation type="submission" date="2015-11" db="EMBL/GenBank/DDBJ databases">
        <title>The genome of Debaryomyces fabryi.</title>
        <authorList>
            <person name="Tafer H."/>
            <person name="Lopandic K."/>
        </authorList>
    </citation>
    <scope>NUCLEOTIDE SEQUENCE [LARGE SCALE GENOMIC DNA]</scope>
    <source>
        <strain evidence="5 6">CBS 789</strain>
    </source>
</reference>
<keyword evidence="1 4" id="KW-0732">Signal</keyword>
<evidence type="ECO:0000256" key="4">
    <source>
        <dbReference type="PIRNR" id="PIRNR029171"/>
    </source>
</evidence>
<comment type="catalytic activity">
    <reaction evidence="3">
        <text>a triacylglycerol + H2O = a diacylglycerol + a fatty acid + H(+)</text>
        <dbReference type="Rhea" id="RHEA:12044"/>
        <dbReference type="ChEBI" id="CHEBI:15377"/>
        <dbReference type="ChEBI" id="CHEBI:15378"/>
        <dbReference type="ChEBI" id="CHEBI:17855"/>
        <dbReference type="ChEBI" id="CHEBI:18035"/>
        <dbReference type="ChEBI" id="CHEBI:28868"/>
        <dbReference type="EC" id="3.1.1.3"/>
    </reaction>
    <physiologicalReaction direction="left-to-right" evidence="3">
        <dbReference type="Rhea" id="RHEA:12045"/>
    </physiologicalReaction>
</comment>
<dbReference type="EMBL" id="LMYN01000161">
    <property type="protein sequence ID" value="KRZ99230.1"/>
    <property type="molecule type" value="Genomic_DNA"/>
</dbReference>
<evidence type="ECO:0000256" key="1">
    <source>
        <dbReference type="ARBA" id="ARBA00022729"/>
    </source>
</evidence>
<dbReference type="Proteomes" id="UP000054251">
    <property type="component" value="Unassembled WGS sequence"/>
</dbReference>
<dbReference type="OrthoDB" id="2373480at2759"/>
<feature type="chain" id="PRO_5013433286" evidence="4">
    <location>
        <begin position="19"/>
        <end position="452"/>
    </location>
</feature>
<dbReference type="SUPFAM" id="SSF53474">
    <property type="entry name" value="alpha/beta-Hydrolases"/>
    <property type="match status" value="1"/>
</dbReference>
<dbReference type="InterPro" id="IPR029058">
    <property type="entry name" value="AB_hydrolase_fold"/>
</dbReference>
<dbReference type="PIRSF" id="PIRSF029171">
    <property type="entry name" value="Esterase_LipA"/>
    <property type="match status" value="1"/>
</dbReference>
<dbReference type="PANTHER" id="PTHR34853:SF1">
    <property type="entry name" value="LIPASE 5"/>
    <property type="match status" value="1"/>
</dbReference>
<keyword evidence="6" id="KW-1185">Reference proteome</keyword>
<comment type="similarity">
    <text evidence="4">Belongs to the AB hydrolase superfamily. Lipase family.</text>
</comment>
<dbReference type="PANTHER" id="PTHR34853">
    <property type="match status" value="1"/>
</dbReference>
<dbReference type="Gene3D" id="1.10.260.130">
    <property type="match status" value="1"/>
</dbReference>
<name>A0A0V1PTC6_9ASCO</name>
<feature type="signal peptide" evidence="4">
    <location>
        <begin position="1"/>
        <end position="18"/>
    </location>
</feature>
<dbReference type="RefSeq" id="XP_015465333.1">
    <property type="nucleotide sequence ID" value="XM_015613842.1"/>
</dbReference>